<reference evidence="2 3" key="1">
    <citation type="journal article" date="2021" name="Commun. Biol.">
        <title>The genome of Shorea leprosula (Dipterocarpaceae) highlights the ecological relevance of drought in aseasonal tropical rainforests.</title>
        <authorList>
            <person name="Ng K.K.S."/>
            <person name="Kobayashi M.J."/>
            <person name="Fawcett J.A."/>
            <person name="Hatakeyama M."/>
            <person name="Paape T."/>
            <person name="Ng C.H."/>
            <person name="Ang C.C."/>
            <person name="Tnah L.H."/>
            <person name="Lee C.T."/>
            <person name="Nishiyama T."/>
            <person name="Sese J."/>
            <person name="O'Brien M.J."/>
            <person name="Copetti D."/>
            <person name="Mohd Noor M.I."/>
            <person name="Ong R.C."/>
            <person name="Putra M."/>
            <person name="Sireger I.Z."/>
            <person name="Indrioko S."/>
            <person name="Kosugi Y."/>
            <person name="Izuno A."/>
            <person name="Isagi Y."/>
            <person name="Lee S.L."/>
            <person name="Shimizu K.K."/>
        </authorList>
    </citation>
    <scope>NUCLEOTIDE SEQUENCE [LARGE SCALE GENOMIC DNA]</scope>
    <source>
        <strain evidence="2">214</strain>
    </source>
</reference>
<sequence>MGREAQSEVRRSYAVSRKAVAETLMHHNSIYGVLAKAWVGGKVLQNREDIEHVSGRVSKDLRGKDFPMVVNLDGVRGNEHDYCVALPGDELDLAVKRMEHIIRRGSPLTNAWDKVLDSLGFKRACGTFVFGGQIPLDKVLRVTTHLDKITNFSPDGTIYKHKPDCLSRSICNSQVDDLLVKGISDQLFKHFNKKCAIGIFLSEEKYAMDILKKYGMDRCKEVAAPIVRNAKLSKGDGDAKANPSLAHLIMESGMPNQEIFLQGCTDSDWAGCMDASKSTGSYVFTLALQQQRQSSRSSTVADGFGSDSSSSSSSDNSRSTPADQ</sequence>
<name>A0AAV5JPR6_9ROSI</name>
<evidence type="ECO:0000256" key="1">
    <source>
        <dbReference type="SAM" id="MobiDB-lite"/>
    </source>
</evidence>
<comment type="caution">
    <text evidence="2">The sequence shown here is derived from an EMBL/GenBank/DDBJ whole genome shotgun (WGS) entry which is preliminary data.</text>
</comment>
<organism evidence="2 3">
    <name type="scientific">Rubroshorea leprosula</name>
    <dbReference type="NCBI Taxonomy" id="152421"/>
    <lineage>
        <taxon>Eukaryota</taxon>
        <taxon>Viridiplantae</taxon>
        <taxon>Streptophyta</taxon>
        <taxon>Embryophyta</taxon>
        <taxon>Tracheophyta</taxon>
        <taxon>Spermatophyta</taxon>
        <taxon>Magnoliopsida</taxon>
        <taxon>eudicotyledons</taxon>
        <taxon>Gunneridae</taxon>
        <taxon>Pentapetalae</taxon>
        <taxon>rosids</taxon>
        <taxon>malvids</taxon>
        <taxon>Malvales</taxon>
        <taxon>Dipterocarpaceae</taxon>
        <taxon>Rubroshorea</taxon>
    </lineage>
</organism>
<accession>A0AAV5JPR6</accession>
<feature type="compositionally biased region" description="Low complexity" evidence="1">
    <location>
        <begin position="306"/>
        <end position="324"/>
    </location>
</feature>
<evidence type="ECO:0000313" key="3">
    <source>
        <dbReference type="Proteomes" id="UP001054252"/>
    </source>
</evidence>
<dbReference type="AlphaFoldDB" id="A0AAV5JPR6"/>
<feature type="region of interest" description="Disordered" evidence="1">
    <location>
        <begin position="293"/>
        <end position="324"/>
    </location>
</feature>
<keyword evidence="3" id="KW-1185">Reference proteome</keyword>
<dbReference type="EMBL" id="BPVZ01000040">
    <property type="protein sequence ID" value="GKV14090.1"/>
    <property type="molecule type" value="Genomic_DNA"/>
</dbReference>
<gene>
    <name evidence="2" type="ORF">SLEP1_g25011</name>
</gene>
<protein>
    <submittedName>
        <fullName evidence="2">Uncharacterized protein</fullName>
    </submittedName>
</protein>
<dbReference type="Proteomes" id="UP001054252">
    <property type="component" value="Unassembled WGS sequence"/>
</dbReference>
<evidence type="ECO:0000313" key="2">
    <source>
        <dbReference type="EMBL" id="GKV14090.1"/>
    </source>
</evidence>
<proteinExistence type="predicted"/>